<dbReference type="InParanoid" id="I7M0W8"/>
<accession>I7M0W8</accession>
<dbReference type="HOGENOM" id="CLU_845919_0_0_1"/>
<organism evidence="2 3">
    <name type="scientific">Tetrahymena thermophila (strain SB210)</name>
    <dbReference type="NCBI Taxonomy" id="312017"/>
    <lineage>
        <taxon>Eukaryota</taxon>
        <taxon>Sar</taxon>
        <taxon>Alveolata</taxon>
        <taxon>Ciliophora</taxon>
        <taxon>Intramacronucleata</taxon>
        <taxon>Oligohymenophorea</taxon>
        <taxon>Hymenostomatida</taxon>
        <taxon>Tetrahymenina</taxon>
        <taxon>Tetrahymenidae</taxon>
        <taxon>Tetrahymena</taxon>
    </lineage>
</organism>
<protein>
    <submittedName>
        <fullName evidence="2">Uncharacterized protein</fullName>
    </submittedName>
</protein>
<dbReference type="AlphaFoldDB" id="I7M0W8"/>
<evidence type="ECO:0000313" key="3">
    <source>
        <dbReference type="Proteomes" id="UP000009168"/>
    </source>
</evidence>
<dbReference type="RefSeq" id="XP_001013100.1">
    <property type="nucleotide sequence ID" value="XM_001013100.3"/>
</dbReference>
<dbReference type="KEGG" id="tet:TTHERM_00294680"/>
<dbReference type="GeneID" id="7833306"/>
<name>I7M0W8_TETTS</name>
<proteinExistence type="predicted"/>
<sequence>MTLTAENLINTIHQIINDLKQDIFQRFNYNLDENLTYLDLTRNLILLENVFSEESIKRSQELQSRLSQQYYHHHHHHSQSSIINRSYNQSTQNPINIQNQQDEFQANQSYSHYTPVQYQKVQELDSSKDSIPQFHKQLLREYKNSMDQLKKQNKIIRTLVQENSSKNSNFRSIDYYDQDYLRKDNYVNTFETNLNNQSSTDEHIRHHSKSYNTLNRSQDDVYKSRGYKIRSSAKKQYLKAEKELQDLQGIREKEIQKIKQIERAIRKREEIAAPKNITTSEMEQIEYVKGQKKLKDKQYISKINEQISKLDKEIRQITSYIQDCILKEQ</sequence>
<keyword evidence="1" id="KW-0175">Coiled coil</keyword>
<gene>
    <name evidence="2" type="ORF">TTHERM_00294680</name>
</gene>
<keyword evidence="3" id="KW-1185">Reference proteome</keyword>
<feature type="coiled-coil region" evidence="1">
    <location>
        <begin position="230"/>
        <end position="264"/>
    </location>
</feature>
<dbReference type="Proteomes" id="UP000009168">
    <property type="component" value="Unassembled WGS sequence"/>
</dbReference>
<reference evidence="3" key="1">
    <citation type="journal article" date="2006" name="PLoS Biol.">
        <title>Macronuclear genome sequence of the ciliate Tetrahymena thermophila, a model eukaryote.</title>
        <authorList>
            <person name="Eisen J.A."/>
            <person name="Coyne R.S."/>
            <person name="Wu M."/>
            <person name="Wu D."/>
            <person name="Thiagarajan M."/>
            <person name="Wortman J.R."/>
            <person name="Badger J.H."/>
            <person name="Ren Q."/>
            <person name="Amedeo P."/>
            <person name="Jones K.M."/>
            <person name="Tallon L.J."/>
            <person name="Delcher A.L."/>
            <person name="Salzberg S.L."/>
            <person name="Silva J.C."/>
            <person name="Haas B.J."/>
            <person name="Majoros W.H."/>
            <person name="Farzad M."/>
            <person name="Carlton J.M."/>
            <person name="Smith R.K. Jr."/>
            <person name="Garg J."/>
            <person name="Pearlman R.E."/>
            <person name="Karrer K.M."/>
            <person name="Sun L."/>
            <person name="Manning G."/>
            <person name="Elde N.C."/>
            <person name="Turkewitz A.P."/>
            <person name="Asai D.J."/>
            <person name="Wilkes D.E."/>
            <person name="Wang Y."/>
            <person name="Cai H."/>
            <person name="Collins K."/>
            <person name="Stewart B.A."/>
            <person name="Lee S.R."/>
            <person name="Wilamowska K."/>
            <person name="Weinberg Z."/>
            <person name="Ruzzo W.L."/>
            <person name="Wloga D."/>
            <person name="Gaertig J."/>
            <person name="Frankel J."/>
            <person name="Tsao C.-C."/>
            <person name="Gorovsky M.A."/>
            <person name="Keeling P.J."/>
            <person name="Waller R.F."/>
            <person name="Patron N.J."/>
            <person name="Cherry J.M."/>
            <person name="Stover N.A."/>
            <person name="Krieger C.J."/>
            <person name="del Toro C."/>
            <person name="Ryder H.F."/>
            <person name="Williamson S.C."/>
            <person name="Barbeau R.A."/>
            <person name="Hamilton E.P."/>
            <person name="Orias E."/>
        </authorList>
    </citation>
    <scope>NUCLEOTIDE SEQUENCE [LARGE SCALE GENOMIC DNA]</scope>
    <source>
        <strain evidence="3">SB210</strain>
    </source>
</reference>
<dbReference type="EMBL" id="GG662740">
    <property type="protein sequence ID" value="EAR92855.1"/>
    <property type="molecule type" value="Genomic_DNA"/>
</dbReference>
<evidence type="ECO:0000313" key="2">
    <source>
        <dbReference type="EMBL" id="EAR92855.1"/>
    </source>
</evidence>
<evidence type="ECO:0000256" key="1">
    <source>
        <dbReference type="SAM" id="Coils"/>
    </source>
</evidence>